<feature type="region of interest" description="Disordered" evidence="1">
    <location>
        <begin position="1"/>
        <end position="22"/>
    </location>
</feature>
<keyword evidence="3" id="KW-1185">Reference proteome</keyword>
<dbReference type="EMBL" id="FITM01000147">
    <property type="protein sequence ID" value="SAY39288.1"/>
    <property type="molecule type" value="Genomic_DNA"/>
</dbReference>
<dbReference type="Proteomes" id="UP000182631">
    <property type="component" value="Unassembled WGS sequence"/>
</dbReference>
<reference evidence="3" key="1">
    <citation type="submission" date="2016-02" db="EMBL/GenBank/DDBJ databases">
        <authorList>
            <person name="liu f."/>
        </authorList>
    </citation>
    <scope>NUCLEOTIDE SEQUENCE [LARGE SCALE GENOMIC DNA]</scope>
</reference>
<evidence type="ECO:0000313" key="3">
    <source>
        <dbReference type="Proteomes" id="UP000182631"/>
    </source>
</evidence>
<dbReference type="AlphaFoldDB" id="A0A164Y5W0"/>
<protein>
    <submittedName>
        <fullName evidence="2">Uncharacterized protein</fullName>
    </submittedName>
</protein>
<evidence type="ECO:0000256" key="1">
    <source>
        <dbReference type="SAM" id="MobiDB-lite"/>
    </source>
</evidence>
<proteinExistence type="predicted"/>
<organism evidence="2 3">
    <name type="scientific">Candidatus Synechococcus spongiarum</name>
    <dbReference type="NCBI Taxonomy" id="431041"/>
    <lineage>
        <taxon>Bacteria</taxon>
        <taxon>Bacillati</taxon>
        <taxon>Cyanobacteriota</taxon>
        <taxon>Cyanophyceae</taxon>
        <taxon>Synechococcales</taxon>
        <taxon>Synechococcaceae</taxon>
        <taxon>Synechococcus</taxon>
    </lineage>
</organism>
<gene>
    <name evidence="2" type="ORF">FLM9_1357</name>
</gene>
<accession>A0A164Y5W0</accession>
<evidence type="ECO:0000313" key="2">
    <source>
        <dbReference type="EMBL" id="SAY39288.1"/>
    </source>
</evidence>
<name>A0A164Y5W0_9SYNE</name>
<sequence>MGLHPPFNVDYPPMATNSNMPDQKLGQVPALMKALQEDRRWLLRHLDEGHWSAFRLDLAALERELGQLLEFCETQVESG</sequence>